<evidence type="ECO:0000313" key="2">
    <source>
        <dbReference type="Proteomes" id="UP001055811"/>
    </source>
</evidence>
<reference evidence="2" key="1">
    <citation type="journal article" date="2022" name="Mol. Ecol. Resour.">
        <title>The genomes of chicory, endive, great burdock and yacon provide insights into Asteraceae palaeo-polyploidization history and plant inulin production.</title>
        <authorList>
            <person name="Fan W."/>
            <person name="Wang S."/>
            <person name="Wang H."/>
            <person name="Wang A."/>
            <person name="Jiang F."/>
            <person name="Liu H."/>
            <person name="Zhao H."/>
            <person name="Xu D."/>
            <person name="Zhang Y."/>
        </authorList>
    </citation>
    <scope>NUCLEOTIDE SEQUENCE [LARGE SCALE GENOMIC DNA]</scope>
    <source>
        <strain evidence="2">cv. Punajuju</strain>
    </source>
</reference>
<dbReference type="Proteomes" id="UP001055811">
    <property type="component" value="Linkage Group LG06"/>
</dbReference>
<keyword evidence="2" id="KW-1185">Reference proteome</keyword>
<comment type="caution">
    <text evidence="1">The sequence shown here is derived from an EMBL/GenBank/DDBJ whole genome shotgun (WGS) entry which is preliminary data.</text>
</comment>
<reference evidence="1 2" key="2">
    <citation type="journal article" date="2022" name="Mol. Ecol. Resour.">
        <title>The genomes of chicory, endive, great burdock and yacon provide insights into Asteraceae paleo-polyploidization history and plant inulin production.</title>
        <authorList>
            <person name="Fan W."/>
            <person name="Wang S."/>
            <person name="Wang H."/>
            <person name="Wang A."/>
            <person name="Jiang F."/>
            <person name="Liu H."/>
            <person name="Zhao H."/>
            <person name="Xu D."/>
            <person name="Zhang Y."/>
        </authorList>
    </citation>
    <scope>NUCLEOTIDE SEQUENCE [LARGE SCALE GENOMIC DNA]</scope>
    <source>
        <strain evidence="2">cv. Punajuju</strain>
        <tissue evidence="1">Leaves</tissue>
    </source>
</reference>
<accession>A0ACB9BLP1</accession>
<organism evidence="1 2">
    <name type="scientific">Cichorium intybus</name>
    <name type="common">Chicory</name>
    <dbReference type="NCBI Taxonomy" id="13427"/>
    <lineage>
        <taxon>Eukaryota</taxon>
        <taxon>Viridiplantae</taxon>
        <taxon>Streptophyta</taxon>
        <taxon>Embryophyta</taxon>
        <taxon>Tracheophyta</taxon>
        <taxon>Spermatophyta</taxon>
        <taxon>Magnoliopsida</taxon>
        <taxon>eudicotyledons</taxon>
        <taxon>Gunneridae</taxon>
        <taxon>Pentapetalae</taxon>
        <taxon>asterids</taxon>
        <taxon>campanulids</taxon>
        <taxon>Asterales</taxon>
        <taxon>Asteraceae</taxon>
        <taxon>Cichorioideae</taxon>
        <taxon>Cichorieae</taxon>
        <taxon>Cichoriinae</taxon>
        <taxon>Cichorium</taxon>
    </lineage>
</organism>
<gene>
    <name evidence="1" type="ORF">L2E82_34166</name>
</gene>
<name>A0ACB9BLP1_CICIN</name>
<evidence type="ECO:0000313" key="1">
    <source>
        <dbReference type="EMBL" id="KAI3722942.1"/>
    </source>
</evidence>
<dbReference type="EMBL" id="CM042014">
    <property type="protein sequence ID" value="KAI3722942.1"/>
    <property type="molecule type" value="Genomic_DNA"/>
</dbReference>
<proteinExistence type="predicted"/>
<protein>
    <submittedName>
        <fullName evidence="1">Uncharacterized protein</fullName>
    </submittedName>
</protein>
<sequence>MVESMDSDDPIYPLKNLEIASSKESVGVQNGVGSVLISHVADVSMDSDGDPELQKIVKDSLFTGSKEFVGLLASNRSHEGVSPVFQVHFDQSVLGKESKSFSDDETQHYIIPSSSITSNEQVRIWLILYNRIP</sequence>